<dbReference type="PANTHER" id="PTHR24363">
    <property type="entry name" value="SERINE/THREONINE PROTEIN KINASE"/>
    <property type="match status" value="1"/>
</dbReference>
<reference evidence="12 13" key="1">
    <citation type="submission" date="2019-09" db="EMBL/GenBank/DDBJ databases">
        <authorList>
            <person name="Wang X."/>
        </authorList>
    </citation>
    <scope>NUCLEOTIDE SEQUENCE [LARGE SCALE GENOMIC DNA]</scope>
    <source>
        <strain evidence="12 13">CICC 11023</strain>
    </source>
</reference>
<dbReference type="Pfam" id="PF16919">
    <property type="entry name" value="PknG_rubred"/>
    <property type="match status" value="1"/>
</dbReference>
<dbReference type="OrthoDB" id="137117at2"/>
<evidence type="ECO:0000256" key="4">
    <source>
        <dbReference type="ARBA" id="ARBA00022679"/>
    </source>
</evidence>
<dbReference type="Pfam" id="PF00069">
    <property type="entry name" value="Pkinase"/>
    <property type="match status" value="1"/>
</dbReference>
<evidence type="ECO:0000256" key="9">
    <source>
        <dbReference type="ARBA" id="ARBA00048679"/>
    </source>
</evidence>
<dbReference type="Gene3D" id="1.10.510.10">
    <property type="entry name" value="Transferase(Phosphotransferase) domain 1"/>
    <property type="match status" value="1"/>
</dbReference>
<evidence type="ECO:0000256" key="8">
    <source>
        <dbReference type="ARBA" id="ARBA00047899"/>
    </source>
</evidence>
<keyword evidence="13" id="KW-1185">Reference proteome</keyword>
<dbReference type="EC" id="2.7.11.1" evidence="1"/>
<evidence type="ECO:0000313" key="12">
    <source>
        <dbReference type="EMBL" id="KAA8886666.1"/>
    </source>
</evidence>
<evidence type="ECO:0000256" key="3">
    <source>
        <dbReference type="ARBA" id="ARBA00022527"/>
    </source>
</evidence>
<dbReference type="SUPFAM" id="SSF56112">
    <property type="entry name" value="Protein kinase-like (PK-like)"/>
    <property type="match status" value="1"/>
</dbReference>
<keyword evidence="4" id="KW-0808">Transferase</keyword>
<feature type="compositionally biased region" description="Basic and acidic residues" evidence="10">
    <location>
        <begin position="1"/>
        <end position="12"/>
    </location>
</feature>
<dbReference type="Gene3D" id="3.30.200.20">
    <property type="entry name" value="Phosphorylase Kinase, domain 1"/>
    <property type="match status" value="1"/>
</dbReference>
<name>A0A5N0ECQ3_9NOCA</name>
<evidence type="ECO:0000259" key="11">
    <source>
        <dbReference type="PROSITE" id="PS50011"/>
    </source>
</evidence>
<dbReference type="AlphaFoldDB" id="A0A5N0ECQ3"/>
<dbReference type="PROSITE" id="PS00108">
    <property type="entry name" value="PROTEIN_KINASE_ST"/>
    <property type="match status" value="1"/>
</dbReference>
<sequence>MPEHFSGSEDIRPAAQSTTLTEDLGELAYRAQNPWATRRVSPAETTPWLPDQDDSLSLEAEPGSERSVRSRPSVRRLSAGLVDLPRVSQVDPATAILRNPEVPEEKRFCWKCQKPVGRSAGDGYAPTSGKCPNCGSPFNFRPLLAPGDLIADQYEVQGCLAYGGMGWIFLARDRNVSDRWVVLKGLQNPLDFEAHVVALAERQFLSEMAHPGIVKIFNFVKHRSADGIPCGYIVMEYVGGQSLKEMLDLRAPEHIPVAEAIAYVMEVLPALDYLHSFGLAYNDLKPDNIMVTEDEVKLIDLGAVAARESGGSLYGTLGYQAPEFTSTGPTVASDIHTVGRTLAALTLNMPTERQGPKLPGIPSADEEPVLRRYPVFERLLLRATDPDPAQRFPSAYAMYRQLAGVLRAVLAEDTNREYPQTSAVFGSPRGDFGIDTVIRQTEGVFEGARQVPMLDPPSVVAALPVPLIDSEDPSAELLSPLLHGDPQQTLDTLRQSTADMHAGAIGTPETFDLEGTLAAVRAHLDLDEVEQARESLARLLPAYPADWRIDWYTGIAELSCADYAQAYEHFDRVHSMVPGEIAPLLALAATAELLLQTDSNPDGPDQWRQAATEYYRSVWRNTRGVASAAFGLARRLAVDGDVATAVSTLQQVPDSSRHHNAARMTACLLLVTRPVTELTQTDLDAAAAHLYALPDEPRLMQLQATVLSAALAWLNRGGKPEGRTTILGFRYTEDGLRGGLESVLRAVARTTQNRLHRYALIDLANDIRPRSLW</sequence>
<dbReference type="InterPro" id="IPR008271">
    <property type="entry name" value="Ser/Thr_kinase_AS"/>
</dbReference>
<dbReference type="GO" id="GO:0004674">
    <property type="term" value="F:protein serine/threonine kinase activity"/>
    <property type="evidence" value="ECO:0007669"/>
    <property type="project" value="UniProtKB-KW"/>
</dbReference>
<dbReference type="RefSeq" id="WP_150404121.1">
    <property type="nucleotide sequence ID" value="NZ_VXLC01000011.1"/>
</dbReference>
<organism evidence="12 13">
    <name type="scientific">Nocardia colli</name>
    <dbReference type="NCBI Taxonomy" id="2545717"/>
    <lineage>
        <taxon>Bacteria</taxon>
        <taxon>Bacillati</taxon>
        <taxon>Actinomycetota</taxon>
        <taxon>Actinomycetes</taxon>
        <taxon>Mycobacteriales</taxon>
        <taxon>Nocardiaceae</taxon>
        <taxon>Nocardia</taxon>
    </lineage>
</organism>
<dbReference type="GO" id="GO:0005524">
    <property type="term" value="F:ATP binding"/>
    <property type="evidence" value="ECO:0007669"/>
    <property type="project" value="UniProtKB-KW"/>
</dbReference>
<keyword evidence="5" id="KW-0547">Nucleotide-binding</keyword>
<dbReference type="Gene3D" id="1.25.40.10">
    <property type="entry name" value="Tetratricopeptide repeat domain"/>
    <property type="match status" value="2"/>
</dbReference>
<proteinExistence type="predicted"/>
<dbReference type="Proteomes" id="UP000323876">
    <property type="component" value="Unassembled WGS sequence"/>
</dbReference>
<dbReference type="PANTHER" id="PTHR24363:SF0">
    <property type="entry name" value="SERINE_THREONINE KINASE LIKE DOMAIN CONTAINING 1"/>
    <property type="match status" value="1"/>
</dbReference>
<protein>
    <recommendedName>
        <fullName evidence="2">Serine/threonine-protein kinase PknG</fullName>
        <ecNumber evidence="1">2.7.11.1</ecNumber>
    </recommendedName>
</protein>
<feature type="domain" description="Protein kinase" evidence="11">
    <location>
        <begin position="154"/>
        <end position="403"/>
    </location>
</feature>
<feature type="region of interest" description="Disordered" evidence="10">
    <location>
        <begin position="1"/>
        <end position="72"/>
    </location>
</feature>
<dbReference type="CDD" id="cd14014">
    <property type="entry name" value="STKc_PknB_like"/>
    <property type="match status" value="1"/>
</dbReference>
<comment type="caution">
    <text evidence="12">The sequence shown here is derived from an EMBL/GenBank/DDBJ whole genome shotgun (WGS) entry which is preliminary data.</text>
</comment>
<evidence type="ECO:0000256" key="6">
    <source>
        <dbReference type="ARBA" id="ARBA00022777"/>
    </source>
</evidence>
<dbReference type="InterPro" id="IPR011990">
    <property type="entry name" value="TPR-like_helical_dom_sf"/>
</dbReference>
<dbReference type="SUPFAM" id="SSF48452">
    <property type="entry name" value="TPR-like"/>
    <property type="match status" value="1"/>
</dbReference>
<keyword evidence="3" id="KW-0723">Serine/threonine-protein kinase</keyword>
<dbReference type="InterPro" id="IPR011009">
    <property type="entry name" value="Kinase-like_dom_sf"/>
</dbReference>
<evidence type="ECO:0000256" key="10">
    <source>
        <dbReference type="SAM" id="MobiDB-lite"/>
    </source>
</evidence>
<dbReference type="InterPro" id="IPR000719">
    <property type="entry name" value="Prot_kinase_dom"/>
</dbReference>
<gene>
    <name evidence="12" type="ORF">F3087_23120</name>
</gene>
<dbReference type="SMART" id="SM00220">
    <property type="entry name" value="S_TKc"/>
    <property type="match status" value="1"/>
</dbReference>
<dbReference type="PROSITE" id="PS50011">
    <property type="entry name" value="PROTEIN_KINASE_DOM"/>
    <property type="match status" value="1"/>
</dbReference>
<dbReference type="EMBL" id="VXLC01000011">
    <property type="protein sequence ID" value="KAA8886666.1"/>
    <property type="molecule type" value="Genomic_DNA"/>
</dbReference>
<evidence type="ECO:0000256" key="5">
    <source>
        <dbReference type="ARBA" id="ARBA00022741"/>
    </source>
</evidence>
<dbReference type="Pfam" id="PF16918">
    <property type="entry name" value="PknG_TPR"/>
    <property type="match status" value="1"/>
</dbReference>
<evidence type="ECO:0000313" key="13">
    <source>
        <dbReference type="Proteomes" id="UP000323876"/>
    </source>
</evidence>
<dbReference type="InterPro" id="IPR031636">
    <property type="entry name" value="PknG_TPR"/>
</dbReference>
<evidence type="ECO:0000256" key="2">
    <source>
        <dbReference type="ARBA" id="ARBA00014676"/>
    </source>
</evidence>
<dbReference type="FunFam" id="1.10.510.10:FF:000306">
    <property type="entry name" value="Serine/threonine protein kinase"/>
    <property type="match status" value="1"/>
</dbReference>
<comment type="catalytic activity">
    <reaction evidence="8">
        <text>L-threonyl-[protein] + ATP = O-phospho-L-threonyl-[protein] + ADP + H(+)</text>
        <dbReference type="Rhea" id="RHEA:46608"/>
        <dbReference type="Rhea" id="RHEA-COMP:11060"/>
        <dbReference type="Rhea" id="RHEA-COMP:11605"/>
        <dbReference type="ChEBI" id="CHEBI:15378"/>
        <dbReference type="ChEBI" id="CHEBI:30013"/>
        <dbReference type="ChEBI" id="CHEBI:30616"/>
        <dbReference type="ChEBI" id="CHEBI:61977"/>
        <dbReference type="ChEBI" id="CHEBI:456216"/>
        <dbReference type="EC" id="2.7.11.1"/>
    </reaction>
</comment>
<keyword evidence="6 12" id="KW-0418">Kinase</keyword>
<accession>A0A5N0ECQ3</accession>
<evidence type="ECO:0000256" key="1">
    <source>
        <dbReference type="ARBA" id="ARBA00012513"/>
    </source>
</evidence>
<comment type="catalytic activity">
    <reaction evidence="9">
        <text>L-seryl-[protein] + ATP = O-phospho-L-seryl-[protein] + ADP + H(+)</text>
        <dbReference type="Rhea" id="RHEA:17989"/>
        <dbReference type="Rhea" id="RHEA-COMP:9863"/>
        <dbReference type="Rhea" id="RHEA-COMP:11604"/>
        <dbReference type="ChEBI" id="CHEBI:15378"/>
        <dbReference type="ChEBI" id="CHEBI:29999"/>
        <dbReference type="ChEBI" id="CHEBI:30616"/>
        <dbReference type="ChEBI" id="CHEBI:83421"/>
        <dbReference type="ChEBI" id="CHEBI:456216"/>
        <dbReference type="EC" id="2.7.11.1"/>
    </reaction>
</comment>
<dbReference type="InterPro" id="IPR031634">
    <property type="entry name" value="PknG_rubred"/>
</dbReference>
<keyword evidence="7" id="KW-0067">ATP-binding</keyword>
<evidence type="ECO:0000256" key="7">
    <source>
        <dbReference type="ARBA" id="ARBA00022840"/>
    </source>
</evidence>